<dbReference type="CDD" id="cd06591">
    <property type="entry name" value="GH31_xylosidase_XylS"/>
    <property type="match status" value="1"/>
</dbReference>
<reference evidence="5 6" key="1">
    <citation type="submission" date="2016-07" db="EMBL/GenBank/DDBJ databases">
        <title>Genome of Pelobium manganitolerans.</title>
        <authorList>
            <person name="Wu S."/>
            <person name="Wang G."/>
        </authorList>
    </citation>
    <scope>NUCLEOTIDE SEQUENCE [LARGE SCALE GENOMIC DNA]</scope>
    <source>
        <strain evidence="5 6">YS-25</strain>
    </source>
</reference>
<dbReference type="Pfam" id="PF07691">
    <property type="entry name" value="PA14"/>
    <property type="match status" value="1"/>
</dbReference>
<dbReference type="InterPro" id="IPR033403">
    <property type="entry name" value="DUF5110"/>
</dbReference>
<name>A0A419S9Z7_9SPHI</name>
<dbReference type="InterPro" id="IPR051816">
    <property type="entry name" value="Glycosyl_Hydrolase_31"/>
</dbReference>
<dbReference type="InterPro" id="IPR017853">
    <property type="entry name" value="GH"/>
</dbReference>
<dbReference type="Gene3D" id="3.20.20.80">
    <property type="entry name" value="Glycosidases"/>
    <property type="match status" value="1"/>
</dbReference>
<keyword evidence="2" id="KW-0326">Glycosidase</keyword>
<dbReference type="InterPro" id="IPR025887">
    <property type="entry name" value="Glyco_hydro_31_N_dom"/>
</dbReference>
<evidence type="ECO:0000256" key="2">
    <source>
        <dbReference type="RuleBase" id="RU361185"/>
    </source>
</evidence>
<dbReference type="PANTHER" id="PTHR43863:SF2">
    <property type="entry name" value="MALTASE-GLUCOAMYLASE"/>
    <property type="match status" value="1"/>
</dbReference>
<dbReference type="SUPFAM" id="SSF56988">
    <property type="entry name" value="Anthrax protective antigen"/>
    <property type="match status" value="1"/>
</dbReference>
<dbReference type="Pfam" id="PF01055">
    <property type="entry name" value="Glyco_hydro_31_2nd"/>
    <property type="match status" value="1"/>
</dbReference>
<sequence>MSKYFNVRKCCFFLAVNLSFALASQAQSNFQKIENGVQIKLAKPAGQTEYVNIQFATNRIAHVSARLNNATPVANGIGIILKSSPVAYTQSIADDSITLKSNALTVKASLTNGGLAFYDANNRSITKELSQGREFTPTMFDGDAAYAIKQYFLSDANEAYYGLGQHQQGFINYKGRQVELLQNNTEVAVPFLYSSKNYGILWDNASITKAGDVRQPLELNALKLISDGGEQGWLSNRWALLSKPDSILLAQPQALINFSFLEDQKLLPKAFKLDHAVSTWSGKIGSSISGKHQLVVKFGGYLKIWFNNQLVADTWRKAWNPLTSVFDLQLEAGKTYDFKIEWRPDGGESYLDVKTIIPNKFAQEETFALSSEAGEAISYYLIAGNSADDVIAGYRELSGKATMLPKWAFGLWQSRERYKTQKELLDVVKEYRKRQIPLDNIVQDWSFWKENDWGSQDFDETRFPDATQMIKDVHAMNANFMISVWPKFYEGIPVYKDFYDKGFLYKRNIADQRRDWIGKGYTSSFYDAFNPEARKAFWHLIDEKLYKRGVDAWWLDATEPDVHSNLSIATRKQLITPNYLGSSEKYFNAFPLFNAQGVYEGQRQENPDKRVFILTRSAFTGLQHYGSVTWSGDIGSRWEDMKNQIGAGVNFSLSGLPYWTMDIGGFVVEARYEKPNAANLEEWREQMSRWFQFGVFTPLTRLHGQFPFREIYNVAPENHPAYKSMVYYDQLRYRLMPYIYSLAGKTYQQDYTPMRGLVMDFANDEKVLSINDQYLFGPSLLVNPVTAYQQSNRQVYLPKGQGWFDLYSGQYFAGGQNIKATAPYDKMPVFVKEGSIIPIGPALQYVSEKLAEPITLYVYGGKDAEFTLYEDDGLSYGYEKGAFSQIQIGYSQNTKTLTIKQREGSYPNMLNNRTFNVVFIDAKHKKALDFNQKPTKTINYNGNEVSVKF</sequence>
<evidence type="ECO:0000256" key="3">
    <source>
        <dbReference type="SAM" id="SignalP"/>
    </source>
</evidence>
<dbReference type="CDD" id="cd14752">
    <property type="entry name" value="GH31_N"/>
    <property type="match status" value="1"/>
</dbReference>
<feature type="domain" description="PA14" evidence="4">
    <location>
        <begin position="228"/>
        <end position="370"/>
    </location>
</feature>
<dbReference type="Pfam" id="PF13802">
    <property type="entry name" value="Gal_mutarotas_2"/>
    <property type="match status" value="1"/>
</dbReference>
<dbReference type="SUPFAM" id="SSF51445">
    <property type="entry name" value="(Trans)glycosidases"/>
    <property type="match status" value="1"/>
</dbReference>
<dbReference type="Gene3D" id="2.60.120.380">
    <property type="match status" value="1"/>
</dbReference>
<dbReference type="GO" id="GO:0005975">
    <property type="term" value="P:carbohydrate metabolic process"/>
    <property type="evidence" value="ECO:0007669"/>
    <property type="project" value="InterPro"/>
</dbReference>
<evidence type="ECO:0000256" key="1">
    <source>
        <dbReference type="ARBA" id="ARBA00007806"/>
    </source>
</evidence>
<dbReference type="Pfam" id="PF21365">
    <property type="entry name" value="Glyco_hydro_31_3rd"/>
    <property type="match status" value="1"/>
</dbReference>
<dbReference type="Proteomes" id="UP000283433">
    <property type="component" value="Unassembled WGS sequence"/>
</dbReference>
<feature type="chain" id="PRO_5019208575" evidence="3">
    <location>
        <begin position="27"/>
        <end position="949"/>
    </location>
</feature>
<dbReference type="InterPro" id="IPR011658">
    <property type="entry name" value="PA14_dom"/>
</dbReference>
<accession>A0A419S9Z7</accession>
<keyword evidence="3" id="KW-0732">Signal</keyword>
<dbReference type="SUPFAM" id="SSF51011">
    <property type="entry name" value="Glycosyl hydrolase domain"/>
    <property type="match status" value="1"/>
</dbReference>
<evidence type="ECO:0000313" key="5">
    <source>
        <dbReference type="EMBL" id="RKD19059.1"/>
    </source>
</evidence>
<dbReference type="EMBL" id="MBTA01000003">
    <property type="protein sequence ID" value="RKD19059.1"/>
    <property type="molecule type" value="Genomic_DNA"/>
</dbReference>
<evidence type="ECO:0000313" key="6">
    <source>
        <dbReference type="Proteomes" id="UP000283433"/>
    </source>
</evidence>
<comment type="similarity">
    <text evidence="1 2">Belongs to the glycosyl hydrolase 31 family.</text>
</comment>
<proteinExistence type="inferred from homology"/>
<gene>
    <name evidence="5" type="ORF">BCY91_14385</name>
</gene>
<comment type="caution">
    <text evidence="5">The sequence shown here is derived from an EMBL/GenBank/DDBJ whole genome shotgun (WGS) entry which is preliminary data.</text>
</comment>
<dbReference type="Gene3D" id="2.60.40.1180">
    <property type="entry name" value="Golgi alpha-mannosidase II"/>
    <property type="match status" value="2"/>
</dbReference>
<dbReference type="InterPro" id="IPR048395">
    <property type="entry name" value="Glyco_hydro_31_C"/>
</dbReference>
<organism evidence="5 6">
    <name type="scientific">Pelobium manganitolerans</name>
    <dbReference type="NCBI Taxonomy" id="1842495"/>
    <lineage>
        <taxon>Bacteria</taxon>
        <taxon>Pseudomonadati</taxon>
        <taxon>Bacteroidota</taxon>
        <taxon>Sphingobacteriia</taxon>
        <taxon>Sphingobacteriales</taxon>
        <taxon>Sphingobacteriaceae</taxon>
        <taxon>Pelobium</taxon>
    </lineage>
</organism>
<dbReference type="GO" id="GO:0030246">
    <property type="term" value="F:carbohydrate binding"/>
    <property type="evidence" value="ECO:0007669"/>
    <property type="project" value="InterPro"/>
</dbReference>
<dbReference type="Gene3D" id="2.60.40.1760">
    <property type="entry name" value="glycosyl hydrolase (family 31)"/>
    <property type="match status" value="1"/>
</dbReference>
<dbReference type="RefSeq" id="WP_245988997.1">
    <property type="nucleotide sequence ID" value="NZ_MBTA01000003.1"/>
</dbReference>
<dbReference type="PROSITE" id="PS51820">
    <property type="entry name" value="PA14"/>
    <property type="match status" value="1"/>
</dbReference>
<dbReference type="InterPro" id="IPR037524">
    <property type="entry name" value="PA14/GLEYA"/>
</dbReference>
<dbReference type="PANTHER" id="PTHR43863">
    <property type="entry name" value="HYDROLASE, PUTATIVE (AFU_ORTHOLOGUE AFUA_1G03140)-RELATED"/>
    <property type="match status" value="1"/>
</dbReference>
<dbReference type="InterPro" id="IPR000322">
    <property type="entry name" value="Glyco_hydro_31_TIM"/>
</dbReference>
<keyword evidence="2" id="KW-0378">Hydrolase</keyword>
<dbReference type="SUPFAM" id="SSF74650">
    <property type="entry name" value="Galactose mutarotase-like"/>
    <property type="match status" value="1"/>
</dbReference>
<dbReference type="AlphaFoldDB" id="A0A419S9Z7"/>
<dbReference type="InterPro" id="IPR011013">
    <property type="entry name" value="Gal_mutarotase_sf_dom"/>
</dbReference>
<protein>
    <submittedName>
        <fullName evidence="5">Alpha-xylosidase</fullName>
    </submittedName>
</protein>
<keyword evidence="6" id="KW-1185">Reference proteome</keyword>
<feature type="signal peptide" evidence="3">
    <location>
        <begin position="1"/>
        <end position="26"/>
    </location>
</feature>
<dbReference type="Pfam" id="PF17137">
    <property type="entry name" value="DUF5110"/>
    <property type="match status" value="1"/>
</dbReference>
<dbReference type="InterPro" id="IPR013780">
    <property type="entry name" value="Glyco_hydro_b"/>
</dbReference>
<dbReference type="GO" id="GO:0004553">
    <property type="term" value="F:hydrolase activity, hydrolyzing O-glycosyl compounds"/>
    <property type="evidence" value="ECO:0007669"/>
    <property type="project" value="InterPro"/>
</dbReference>
<evidence type="ECO:0000259" key="4">
    <source>
        <dbReference type="PROSITE" id="PS51820"/>
    </source>
</evidence>